<feature type="compositionally biased region" description="Basic and acidic residues" evidence="1">
    <location>
        <begin position="128"/>
        <end position="137"/>
    </location>
</feature>
<sequence>MLDQQSPTSAASAPPVIVLPPRQEAFCQAVACGVGRAEAARRAGYSPKGAKQRGAVLMSQPEIQVRVAQLRAGRLADHQADLEEAAALVRTIMEEALERKSLGLSLRAIELWLKLRGVVQDKRVPHHFLGDRSHPDADLESLDCDPDDEPAQAAPAKPAARHSGSAPVKPTRPAATRNSDLSAFRIVTSPAKPAAAKPVPKRNSDLSAFPTVTSPARAGLFGSTSLSAPVPPFRMPAAAAR</sequence>
<name>A0ABX7B0W2_9PROT</name>
<proteinExistence type="predicted"/>
<accession>A0ABX7B0W2</accession>
<dbReference type="Proteomes" id="UP000595197">
    <property type="component" value="Chromosome"/>
</dbReference>
<evidence type="ECO:0000313" key="3">
    <source>
        <dbReference type="Proteomes" id="UP000595197"/>
    </source>
</evidence>
<organism evidence="2 3">
    <name type="scientific">Skermanella cutis</name>
    <dbReference type="NCBI Taxonomy" id="2775420"/>
    <lineage>
        <taxon>Bacteria</taxon>
        <taxon>Pseudomonadati</taxon>
        <taxon>Pseudomonadota</taxon>
        <taxon>Alphaproteobacteria</taxon>
        <taxon>Rhodospirillales</taxon>
        <taxon>Azospirillaceae</taxon>
        <taxon>Skermanella</taxon>
    </lineage>
</organism>
<protein>
    <submittedName>
        <fullName evidence="2">Terminase small subunit</fullName>
    </submittedName>
</protein>
<evidence type="ECO:0000256" key="1">
    <source>
        <dbReference type="SAM" id="MobiDB-lite"/>
    </source>
</evidence>
<dbReference type="RefSeq" id="WP_201072260.1">
    <property type="nucleotide sequence ID" value="NZ_CP067420.1"/>
</dbReference>
<gene>
    <name evidence="2" type="ORF">IGS68_18040</name>
</gene>
<evidence type="ECO:0000313" key="2">
    <source>
        <dbReference type="EMBL" id="QQP87965.1"/>
    </source>
</evidence>
<dbReference type="Pfam" id="PF03592">
    <property type="entry name" value="Terminase_2"/>
    <property type="match status" value="1"/>
</dbReference>
<reference evidence="2" key="1">
    <citation type="submission" date="2021-02" db="EMBL/GenBank/DDBJ databases">
        <title>Skermanella TT6 skin isolate.</title>
        <authorList>
            <person name="Lee K."/>
            <person name="Ganzorig M."/>
        </authorList>
    </citation>
    <scope>NUCLEOTIDE SEQUENCE</scope>
    <source>
        <strain evidence="2">TT6</strain>
    </source>
</reference>
<feature type="compositionally biased region" description="Acidic residues" evidence="1">
    <location>
        <begin position="138"/>
        <end position="150"/>
    </location>
</feature>
<dbReference type="EMBL" id="CP067420">
    <property type="protein sequence ID" value="QQP87965.1"/>
    <property type="molecule type" value="Genomic_DNA"/>
</dbReference>
<keyword evidence="3" id="KW-1185">Reference proteome</keyword>
<dbReference type="Gene3D" id="1.10.10.1400">
    <property type="entry name" value="Terminase, small subunit, N-terminal DNA-binding domain, HTH motif"/>
    <property type="match status" value="1"/>
</dbReference>
<dbReference type="InterPro" id="IPR038713">
    <property type="entry name" value="Terminase_Gp1_N_sf"/>
</dbReference>
<feature type="region of interest" description="Disordered" evidence="1">
    <location>
        <begin position="128"/>
        <end position="241"/>
    </location>
</feature>
<dbReference type="InterPro" id="IPR005335">
    <property type="entry name" value="Terminase_ssu"/>
</dbReference>